<comment type="caution">
    <text evidence="2">The sequence shown here is derived from an EMBL/GenBank/DDBJ whole genome shotgun (WGS) entry which is preliminary data.</text>
</comment>
<feature type="compositionally biased region" description="Low complexity" evidence="1">
    <location>
        <begin position="260"/>
        <end position="272"/>
    </location>
</feature>
<dbReference type="OrthoDB" id="3358973at2759"/>
<feature type="compositionally biased region" description="Low complexity" evidence="1">
    <location>
        <begin position="152"/>
        <end position="170"/>
    </location>
</feature>
<feature type="compositionally biased region" description="Pro residues" evidence="1">
    <location>
        <begin position="305"/>
        <end position="323"/>
    </location>
</feature>
<accession>A0A286UGC4</accession>
<feature type="compositionally biased region" description="Polar residues" evidence="1">
    <location>
        <begin position="171"/>
        <end position="181"/>
    </location>
</feature>
<gene>
    <name evidence="2" type="ORF">PNOK_0550900</name>
</gene>
<proteinExistence type="predicted"/>
<sequence length="372" mass="40040">MSPLATSGTAQQPQPLPSLPSTPTEEDLGGVSVWKDANDEYDFRKRSQSVGKTEGEGKGKAKLVAPELVLEGNDGDVDYDSDGTLPPNNNGSSSYPPKKDEEEESRRIQENLKRWEENERHRRKAARESTAITAPTSVIGDVSRRASLLWNSSNAATQTSSSSRSRNSGSLTNPNTGNTHFHTALPRTSEDALPLRDLTSSPAFSPTPSPLISKPPSPTTAGLSAENPFEPPDSATPLRGFPTSSSAGEGSAVMRPSSPPLISSSPSAPSGSNYNTSPPLMQETQPEGSPFADVPDERTLQQRLNPPPPKPLDLPPPKTPPPRTSMSINSPPSTGRRGQMQEEEPERRWWTDWLCGCREGGDNQAGRTNPFE</sequence>
<dbReference type="AlphaFoldDB" id="A0A286UGC4"/>
<feature type="compositionally biased region" description="Low complexity" evidence="1">
    <location>
        <begin position="86"/>
        <end position="96"/>
    </location>
</feature>
<dbReference type="GO" id="GO:0016301">
    <property type="term" value="F:kinase activity"/>
    <property type="evidence" value="ECO:0007669"/>
    <property type="project" value="UniProtKB-KW"/>
</dbReference>
<dbReference type="Proteomes" id="UP000217199">
    <property type="component" value="Unassembled WGS sequence"/>
</dbReference>
<keyword evidence="3" id="KW-1185">Reference proteome</keyword>
<reference evidence="2 3" key="1">
    <citation type="journal article" date="2017" name="Mol. Ecol.">
        <title>Comparative and population genomic landscape of Phellinus noxius: A hypervariable fungus causing root rot in trees.</title>
        <authorList>
            <person name="Chung C.L."/>
            <person name="Lee T.J."/>
            <person name="Akiba M."/>
            <person name="Lee H.H."/>
            <person name="Kuo T.H."/>
            <person name="Liu D."/>
            <person name="Ke H.M."/>
            <person name="Yokoi T."/>
            <person name="Roa M.B."/>
            <person name="Lu M.J."/>
            <person name="Chang Y.Y."/>
            <person name="Ann P.J."/>
            <person name="Tsai J.N."/>
            <person name="Chen C.Y."/>
            <person name="Tzean S.S."/>
            <person name="Ota Y."/>
            <person name="Hattori T."/>
            <person name="Sahashi N."/>
            <person name="Liou R.F."/>
            <person name="Kikuchi T."/>
            <person name="Tsai I.J."/>
        </authorList>
    </citation>
    <scope>NUCLEOTIDE SEQUENCE [LARGE SCALE GENOMIC DNA]</scope>
    <source>
        <strain evidence="2 3">FFPRI411160</strain>
    </source>
</reference>
<feature type="compositionally biased region" description="Polar residues" evidence="1">
    <location>
        <begin position="324"/>
        <end position="333"/>
    </location>
</feature>
<dbReference type="EMBL" id="NBII01000005">
    <property type="protein sequence ID" value="PAV18666.1"/>
    <property type="molecule type" value="Genomic_DNA"/>
</dbReference>
<evidence type="ECO:0000313" key="3">
    <source>
        <dbReference type="Proteomes" id="UP000217199"/>
    </source>
</evidence>
<keyword evidence="2" id="KW-0808">Transferase</keyword>
<keyword evidence="2" id="KW-0418">Kinase</keyword>
<protein>
    <submittedName>
        <fullName evidence="2">MAP kinase organizer 1</fullName>
    </submittedName>
</protein>
<organism evidence="2 3">
    <name type="scientific">Pyrrhoderma noxium</name>
    <dbReference type="NCBI Taxonomy" id="2282107"/>
    <lineage>
        <taxon>Eukaryota</taxon>
        <taxon>Fungi</taxon>
        <taxon>Dikarya</taxon>
        <taxon>Basidiomycota</taxon>
        <taxon>Agaricomycotina</taxon>
        <taxon>Agaricomycetes</taxon>
        <taxon>Hymenochaetales</taxon>
        <taxon>Hymenochaetaceae</taxon>
        <taxon>Pyrrhoderma</taxon>
    </lineage>
</organism>
<feature type="compositionally biased region" description="Basic and acidic residues" evidence="1">
    <location>
        <begin position="36"/>
        <end position="45"/>
    </location>
</feature>
<evidence type="ECO:0000256" key="1">
    <source>
        <dbReference type="SAM" id="MobiDB-lite"/>
    </source>
</evidence>
<feature type="compositionally biased region" description="Pro residues" evidence="1">
    <location>
        <begin position="205"/>
        <end position="218"/>
    </location>
</feature>
<dbReference type="InParanoid" id="A0A286UGC4"/>
<feature type="compositionally biased region" description="Polar residues" evidence="1">
    <location>
        <begin position="273"/>
        <end position="287"/>
    </location>
</feature>
<feature type="compositionally biased region" description="Polar residues" evidence="1">
    <location>
        <begin position="1"/>
        <end position="11"/>
    </location>
</feature>
<feature type="compositionally biased region" description="Basic and acidic residues" evidence="1">
    <location>
        <begin position="97"/>
        <end position="120"/>
    </location>
</feature>
<feature type="region of interest" description="Disordered" evidence="1">
    <location>
        <begin position="1"/>
        <end position="347"/>
    </location>
</feature>
<name>A0A286UGC4_9AGAM</name>
<evidence type="ECO:0000313" key="2">
    <source>
        <dbReference type="EMBL" id="PAV18666.1"/>
    </source>
</evidence>